<reference evidence="3" key="1">
    <citation type="submission" date="2014-05" db="EMBL/GenBank/DDBJ databases">
        <title>The genome and life-stage specific transcriptomes of Globodera pallida elucidate key aspects of plant parasitism by a cyst nematode.</title>
        <authorList>
            <person name="Cotton J.A."/>
            <person name="Lilley C.J."/>
            <person name="Jones L.M."/>
            <person name="Kikuchi T."/>
            <person name="Reid A.J."/>
            <person name="Thorpe P."/>
            <person name="Tsai I.J."/>
            <person name="Beasley H."/>
            <person name="Blok V."/>
            <person name="Cock P.J.A."/>
            <person name="Van den Akker S.E."/>
            <person name="Holroyd N."/>
            <person name="Hunt M."/>
            <person name="Mantelin S."/>
            <person name="Naghra H."/>
            <person name="Pain A."/>
            <person name="Palomares-Rius J.E."/>
            <person name="Zarowiecki M."/>
            <person name="Berriman M."/>
            <person name="Jones J.T."/>
            <person name="Urwin P.E."/>
        </authorList>
    </citation>
    <scope>NUCLEOTIDE SEQUENCE [LARGE SCALE GENOMIC DNA]</scope>
    <source>
        <strain evidence="3">Lindley</strain>
    </source>
</reference>
<evidence type="ECO:0000256" key="1">
    <source>
        <dbReference type="SAM" id="MobiDB-lite"/>
    </source>
</evidence>
<accession>A0A183C189</accession>
<dbReference type="AlphaFoldDB" id="A0A183C189"/>
<proteinExistence type="predicted"/>
<feature type="chain" id="PRO_5008146915" evidence="2">
    <location>
        <begin position="23"/>
        <end position="216"/>
    </location>
</feature>
<name>A0A183C189_GLOPA</name>
<feature type="signal peptide" evidence="2">
    <location>
        <begin position="1"/>
        <end position="22"/>
    </location>
</feature>
<dbReference type="Proteomes" id="UP000050741">
    <property type="component" value="Unassembled WGS sequence"/>
</dbReference>
<keyword evidence="3" id="KW-1185">Reference proteome</keyword>
<evidence type="ECO:0000313" key="4">
    <source>
        <dbReference type="WBParaSite" id="GPLIN_000663200"/>
    </source>
</evidence>
<feature type="region of interest" description="Disordered" evidence="1">
    <location>
        <begin position="142"/>
        <end position="181"/>
    </location>
</feature>
<evidence type="ECO:0000313" key="3">
    <source>
        <dbReference type="Proteomes" id="UP000050741"/>
    </source>
</evidence>
<reference evidence="4" key="2">
    <citation type="submission" date="2016-06" db="UniProtKB">
        <authorList>
            <consortium name="WormBaseParasite"/>
        </authorList>
    </citation>
    <scope>IDENTIFICATION</scope>
</reference>
<evidence type="ECO:0000256" key="2">
    <source>
        <dbReference type="SAM" id="SignalP"/>
    </source>
</evidence>
<keyword evidence="2" id="KW-0732">Signal</keyword>
<sequence length="216" mass="23709">MFFKIFLFLFGIFVANFGPDFSYELGKEDVSAPFARKASGGCERVVVGESQRRRRPPPLVIVCAEFSASPKTSGPEAPTLKQPNSRRILHCANASVLLRLLTPGERLAILKVAATAQPVDTSPAVGEGPSGSASGGVWQRQNTHAIDNGGGRGKLRWKQQQEKQEKMLAAQQPEESQSTADDMKTYAEFEDYPVQGQRLHDFEPLAADFLINLNDF</sequence>
<organism evidence="3 4">
    <name type="scientific">Globodera pallida</name>
    <name type="common">Potato cyst nematode worm</name>
    <name type="synonym">Heterodera pallida</name>
    <dbReference type="NCBI Taxonomy" id="36090"/>
    <lineage>
        <taxon>Eukaryota</taxon>
        <taxon>Metazoa</taxon>
        <taxon>Ecdysozoa</taxon>
        <taxon>Nematoda</taxon>
        <taxon>Chromadorea</taxon>
        <taxon>Rhabditida</taxon>
        <taxon>Tylenchina</taxon>
        <taxon>Tylenchomorpha</taxon>
        <taxon>Tylenchoidea</taxon>
        <taxon>Heteroderidae</taxon>
        <taxon>Heteroderinae</taxon>
        <taxon>Globodera</taxon>
    </lineage>
</organism>
<protein>
    <submittedName>
        <fullName evidence="4">Uncharacterized protein</fullName>
    </submittedName>
</protein>
<dbReference type="WBParaSite" id="GPLIN_000663200">
    <property type="protein sequence ID" value="GPLIN_000663200"/>
    <property type="gene ID" value="GPLIN_000663200"/>
</dbReference>